<accession>A0ABS8APA9</accession>
<gene>
    <name evidence="1" type="ORF">LGH74_06345</name>
</gene>
<proteinExistence type="predicted"/>
<comment type="caution">
    <text evidence="1">The sequence shown here is derived from an EMBL/GenBank/DDBJ whole genome shotgun (WGS) entry which is preliminary data.</text>
</comment>
<evidence type="ECO:0000313" key="2">
    <source>
        <dbReference type="Proteomes" id="UP001165296"/>
    </source>
</evidence>
<sequence length="232" mass="26321">MKNWLILLLMVAQQSCRPTPGIHSPVSAEYQQQEDTVLLTLCNQVVGETLFVMPYLYFDFPSRHSGPGQGKVYPLPTIALVENMGFPLRLGNLMTDKPFEVQKASATKEAVRIIKAHSINPAFLSLLLGLWNPQDSVNLIKRTVPFEAMEYRLDYPSRLLPTPMHTLLLDTNYEGINYNMFSRVCFDKAFTKAVFQVTYSDPGSGRMTVFCAERQQGKWKIVAQEQSHSVKK</sequence>
<name>A0ABS8APA9_9BACT</name>
<protein>
    <recommendedName>
        <fullName evidence="3">Lipoprotein</fullName>
    </recommendedName>
</protein>
<keyword evidence="2" id="KW-1185">Reference proteome</keyword>
<dbReference type="RefSeq" id="WP_226173462.1">
    <property type="nucleotide sequence ID" value="NZ_JAJADR010000001.1"/>
</dbReference>
<organism evidence="1 2">
    <name type="scientific">Hymenobacter lucidus</name>
    <dbReference type="NCBI Taxonomy" id="2880930"/>
    <lineage>
        <taxon>Bacteria</taxon>
        <taxon>Pseudomonadati</taxon>
        <taxon>Bacteroidota</taxon>
        <taxon>Cytophagia</taxon>
        <taxon>Cytophagales</taxon>
        <taxon>Hymenobacteraceae</taxon>
        <taxon>Hymenobacter</taxon>
    </lineage>
</organism>
<dbReference type="EMBL" id="JAJADR010000001">
    <property type="protein sequence ID" value="MCB2407591.1"/>
    <property type="molecule type" value="Genomic_DNA"/>
</dbReference>
<evidence type="ECO:0008006" key="3">
    <source>
        <dbReference type="Google" id="ProtNLM"/>
    </source>
</evidence>
<reference evidence="1" key="1">
    <citation type="submission" date="2021-10" db="EMBL/GenBank/DDBJ databases">
        <authorList>
            <person name="Dean J.D."/>
            <person name="Kim M.K."/>
            <person name="Newey C.N."/>
            <person name="Stoker T.S."/>
            <person name="Thompson D.W."/>
            <person name="Grose J.H."/>
        </authorList>
    </citation>
    <scope>NUCLEOTIDE SEQUENCE</scope>
    <source>
        <strain evidence="1">BT178</strain>
    </source>
</reference>
<evidence type="ECO:0000313" key="1">
    <source>
        <dbReference type="EMBL" id="MCB2407591.1"/>
    </source>
</evidence>
<dbReference type="Proteomes" id="UP001165296">
    <property type="component" value="Unassembled WGS sequence"/>
</dbReference>